<keyword evidence="2" id="KW-1185">Reference proteome</keyword>
<gene>
    <name evidence="1" type="ORF">BRYFOR_06778</name>
</gene>
<reference evidence="1" key="1">
    <citation type="submission" date="2009-07" db="EMBL/GenBank/DDBJ databases">
        <authorList>
            <person name="Weinstock G."/>
            <person name="Sodergren E."/>
            <person name="Clifton S."/>
            <person name="Fulton L."/>
            <person name="Fulton B."/>
            <person name="Courtney L."/>
            <person name="Fronick C."/>
            <person name="Harrison M."/>
            <person name="Strong C."/>
            <person name="Farmer C."/>
            <person name="Delahaunty K."/>
            <person name="Markovic C."/>
            <person name="Hall O."/>
            <person name="Minx P."/>
            <person name="Tomlinson C."/>
            <person name="Mitreva M."/>
            <person name="Nelson J."/>
            <person name="Hou S."/>
            <person name="Wollam A."/>
            <person name="Pepin K.H."/>
            <person name="Johnson M."/>
            <person name="Bhonagiri V."/>
            <person name="Nash W.E."/>
            <person name="Warren W."/>
            <person name="Chinwalla A."/>
            <person name="Mardis E.R."/>
            <person name="Wilson R.K."/>
        </authorList>
    </citation>
    <scope>NUCLEOTIDE SEQUENCE [LARGE SCALE GENOMIC DNA]</scope>
    <source>
        <strain evidence="1">DSM 14469</strain>
    </source>
</reference>
<evidence type="ECO:0000313" key="1">
    <source>
        <dbReference type="EMBL" id="EET61133.1"/>
    </source>
</evidence>
<comment type="caution">
    <text evidence="1">The sequence shown here is derived from an EMBL/GenBank/DDBJ whole genome shotgun (WGS) entry which is preliminary data.</text>
</comment>
<dbReference type="EMBL" id="ACCL02000007">
    <property type="protein sequence ID" value="EET61133.1"/>
    <property type="molecule type" value="Genomic_DNA"/>
</dbReference>
<dbReference type="Proteomes" id="UP000005561">
    <property type="component" value="Unassembled WGS sequence"/>
</dbReference>
<accession>C6LDS9</accession>
<sequence length="126" mass="14971">MPFILFNGISFGKIIKNCRKIWGGKMWCEDVVCKLNKEQVYTRQQIYEALVDEKPELTYNSFKWIISKMVDNGIISRKQRGEYVLQSNPISEKQIYKPLMNVQLQEISEKIEVNYHISLKMLRNHI</sequence>
<protein>
    <submittedName>
        <fullName evidence="1">Uncharacterized protein</fullName>
    </submittedName>
</protein>
<organism evidence="1 2">
    <name type="scientific">Marvinbryantia formatexigens DSM 14469</name>
    <dbReference type="NCBI Taxonomy" id="478749"/>
    <lineage>
        <taxon>Bacteria</taxon>
        <taxon>Bacillati</taxon>
        <taxon>Bacillota</taxon>
        <taxon>Clostridia</taxon>
        <taxon>Lachnospirales</taxon>
        <taxon>Lachnospiraceae</taxon>
        <taxon>Marvinbryantia</taxon>
    </lineage>
</organism>
<name>C6LDS9_9FIRM</name>
<proteinExistence type="predicted"/>
<dbReference type="AlphaFoldDB" id="C6LDS9"/>
<evidence type="ECO:0000313" key="2">
    <source>
        <dbReference type="Proteomes" id="UP000005561"/>
    </source>
</evidence>